<dbReference type="Pfam" id="PF00772">
    <property type="entry name" value="DnaB"/>
    <property type="match status" value="1"/>
</dbReference>
<dbReference type="Gene3D" id="1.10.860.10">
    <property type="entry name" value="DNAb Helicase, Chain A"/>
    <property type="match status" value="1"/>
</dbReference>
<dbReference type="SUPFAM" id="SSF48024">
    <property type="entry name" value="N-terminal domain of DnaB helicase"/>
    <property type="match status" value="1"/>
</dbReference>
<keyword evidence="7" id="KW-0238">DNA-binding</keyword>
<evidence type="ECO:0000259" key="11">
    <source>
        <dbReference type="PROSITE" id="PS51199"/>
    </source>
</evidence>
<evidence type="ECO:0000256" key="4">
    <source>
        <dbReference type="ARBA" id="ARBA00022801"/>
    </source>
</evidence>
<dbReference type="GO" id="GO:0005829">
    <property type="term" value="C:cytosol"/>
    <property type="evidence" value="ECO:0007669"/>
    <property type="project" value="TreeGrafter"/>
</dbReference>
<organism evidence="12">
    <name type="scientific">marine metagenome</name>
    <dbReference type="NCBI Taxonomy" id="408172"/>
    <lineage>
        <taxon>unclassified sequences</taxon>
        <taxon>metagenomes</taxon>
        <taxon>ecological metagenomes</taxon>
    </lineage>
</organism>
<evidence type="ECO:0000256" key="2">
    <source>
        <dbReference type="ARBA" id="ARBA00022705"/>
    </source>
</evidence>
<dbReference type="InterPro" id="IPR007694">
    <property type="entry name" value="DNA_helicase_DnaB-like_C"/>
</dbReference>
<dbReference type="InterPro" id="IPR007693">
    <property type="entry name" value="DNA_helicase_DnaB-like_N"/>
</dbReference>
<dbReference type="EC" id="5.6.2.3" evidence="9"/>
<evidence type="ECO:0000256" key="6">
    <source>
        <dbReference type="ARBA" id="ARBA00022840"/>
    </source>
</evidence>
<proteinExistence type="inferred from homology"/>
<gene>
    <name evidence="12" type="ORF">METZ01_LOCUS116067</name>
</gene>
<dbReference type="GO" id="GO:0003677">
    <property type="term" value="F:DNA binding"/>
    <property type="evidence" value="ECO:0007669"/>
    <property type="project" value="UniProtKB-KW"/>
</dbReference>
<dbReference type="GO" id="GO:0043139">
    <property type="term" value="F:5'-3' DNA helicase activity"/>
    <property type="evidence" value="ECO:0007669"/>
    <property type="project" value="UniProtKB-EC"/>
</dbReference>
<evidence type="ECO:0000313" key="12">
    <source>
        <dbReference type="EMBL" id="SVA63213.1"/>
    </source>
</evidence>
<keyword evidence="8" id="KW-0413">Isomerase</keyword>
<dbReference type="GO" id="GO:0006260">
    <property type="term" value="P:DNA replication"/>
    <property type="evidence" value="ECO:0007669"/>
    <property type="project" value="UniProtKB-KW"/>
</dbReference>
<evidence type="ECO:0000256" key="1">
    <source>
        <dbReference type="ARBA" id="ARBA00008428"/>
    </source>
</evidence>
<evidence type="ECO:0000256" key="3">
    <source>
        <dbReference type="ARBA" id="ARBA00022741"/>
    </source>
</evidence>
<reference evidence="12" key="1">
    <citation type="submission" date="2018-05" db="EMBL/GenBank/DDBJ databases">
        <authorList>
            <person name="Lanie J.A."/>
            <person name="Ng W.-L."/>
            <person name="Kazmierczak K.M."/>
            <person name="Andrzejewski T.M."/>
            <person name="Davidsen T.M."/>
            <person name="Wayne K.J."/>
            <person name="Tettelin H."/>
            <person name="Glass J.I."/>
            <person name="Rusch D."/>
            <person name="Podicherti R."/>
            <person name="Tsui H.-C.T."/>
            <person name="Winkler M.E."/>
        </authorList>
    </citation>
    <scope>NUCLEOTIDE SEQUENCE</scope>
</reference>
<dbReference type="PANTHER" id="PTHR30153">
    <property type="entry name" value="REPLICATIVE DNA HELICASE DNAB"/>
    <property type="match status" value="1"/>
</dbReference>
<comment type="similarity">
    <text evidence="1">Belongs to the helicase family. DnaB subfamily.</text>
</comment>
<evidence type="ECO:0000256" key="9">
    <source>
        <dbReference type="ARBA" id="ARBA00044969"/>
    </source>
</evidence>
<name>A0A381XG24_9ZZZZ</name>
<evidence type="ECO:0000256" key="8">
    <source>
        <dbReference type="ARBA" id="ARBA00023235"/>
    </source>
</evidence>
<dbReference type="GO" id="GO:0005524">
    <property type="term" value="F:ATP binding"/>
    <property type="evidence" value="ECO:0007669"/>
    <property type="project" value="UniProtKB-KW"/>
</dbReference>
<feature type="non-terminal residue" evidence="12">
    <location>
        <position position="1"/>
    </location>
</feature>
<dbReference type="Gene3D" id="3.40.50.300">
    <property type="entry name" value="P-loop containing nucleotide triphosphate hydrolases"/>
    <property type="match status" value="1"/>
</dbReference>
<sequence length="401" mass="44875">VRSLVKEQDFFHAGHSIIFKECLNLSSSGIHISPVTLWKKVKRYPNDMSQSYLEAMAMGAPPVPELLEQHALSVRENAESRRLIGVGQQIQEAVLGGLSSEEVIHLTQKQLDGVIERTSTFQDTKFSDGLIEQLSEMQNGGSKNKRIPTTWPSVDRFLDGGLQLGQLDIIAGRTGMGKTSFGTSMMYNIASSAIPSLMVSIEMPRLQIIRKIIAGRCLIKEGNIANNDMTTEDWLKFERCAEELSDLPLYVDDKSRSLFEVIASIRSHVRRFGVKFIVVDYVQRIKVPTRDARYLEVGEVVDDLAELCKSMGINIMLLSQINRGVEGRTSKRPAISDLSESGKIEEAASRIFLLYRDEYYDFDSTSKGTAEIQIAKNRFGATGTAKMAFVKDYTLFGELRK</sequence>
<keyword evidence="5" id="KW-0347">Helicase</keyword>
<dbReference type="SUPFAM" id="SSF52540">
    <property type="entry name" value="P-loop containing nucleoside triphosphate hydrolases"/>
    <property type="match status" value="1"/>
</dbReference>
<evidence type="ECO:0000256" key="7">
    <source>
        <dbReference type="ARBA" id="ARBA00023125"/>
    </source>
</evidence>
<dbReference type="EMBL" id="UINC01014911">
    <property type="protein sequence ID" value="SVA63213.1"/>
    <property type="molecule type" value="Genomic_DNA"/>
</dbReference>
<feature type="domain" description="SF4 helicase" evidence="11">
    <location>
        <begin position="140"/>
        <end position="401"/>
    </location>
</feature>
<evidence type="ECO:0000256" key="10">
    <source>
        <dbReference type="ARBA" id="ARBA00048954"/>
    </source>
</evidence>
<keyword evidence="4" id="KW-0378">Hydrolase</keyword>
<dbReference type="PROSITE" id="PS51199">
    <property type="entry name" value="SF4_HELICASE"/>
    <property type="match status" value="1"/>
</dbReference>
<dbReference type="InterPro" id="IPR027417">
    <property type="entry name" value="P-loop_NTPase"/>
</dbReference>
<comment type="catalytic activity">
    <reaction evidence="10">
        <text>ATP + H2O = ADP + phosphate + H(+)</text>
        <dbReference type="Rhea" id="RHEA:13065"/>
        <dbReference type="ChEBI" id="CHEBI:15377"/>
        <dbReference type="ChEBI" id="CHEBI:15378"/>
        <dbReference type="ChEBI" id="CHEBI:30616"/>
        <dbReference type="ChEBI" id="CHEBI:43474"/>
        <dbReference type="ChEBI" id="CHEBI:456216"/>
        <dbReference type="EC" id="5.6.2.3"/>
    </reaction>
</comment>
<accession>A0A381XG24</accession>
<dbReference type="GO" id="GO:0016787">
    <property type="term" value="F:hydrolase activity"/>
    <property type="evidence" value="ECO:0007669"/>
    <property type="project" value="UniProtKB-KW"/>
</dbReference>
<dbReference type="InterPro" id="IPR016136">
    <property type="entry name" value="DNA_helicase_N/primase_C"/>
</dbReference>
<dbReference type="Pfam" id="PF03796">
    <property type="entry name" value="DnaB_C"/>
    <property type="match status" value="1"/>
</dbReference>
<keyword evidence="2" id="KW-0235">DNA replication</keyword>
<evidence type="ECO:0000256" key="5">
    <source>
        <dbReference type="ARBA" id="ARBA00022806"/>
    </source>
</evidence>
<dbReference type="AlphaFoldDB" id="A0A381XG24"/>
<keyword evidence="6" id="KW-0067">ATP-binding</keyword>
<dbReference type="InterPro" id="IPR036185">
    <property type="entry name" value="DNA_heli_DnaB-like_N_sf"/>
</dbReference>
<protein>
    <recommendedName>
        <fullName evidence="9">DNA 5'-3' helicase</fullName>
        <ecNumber evidence="9">5.6.2.3</ecNumber>
    </recommendedName>
</protein>
<dbReference type="PANTHER" id="PTHR30153:SF2">
    <property type="entry name" value="REPLICATIVE DNA HELICASE"/>
    <property type="match status" value="1"/>
</dbReference>
<keyword evidence="3" id="KW-0547">Nucleotide-binding</keyword>